<accession>A0ABC9E3X2</accession>
<organism evidence="1 2">
    <name type="scientific">Urochloa decumbens</name>
    <dbReference type="NCBI Taxonomy" id="240449"/>
    <lineage>
        <taxon>Eukaryota</taxon>
        <taxon>Viridiplantae</taxon>
        <taxon>Streptophyta</taxon>
        <taxon>Embryophyta</taxon>
        <taxon>Tracheophyta</taxon>
        <taxon>Spermatophyta</taxon>
        <taxon>Magnoliopsida</taxon>
        <taxon>Liliopsida</taxon>
        <taxon>Poales</taxon>
        <taxon>Poaceae</taxon>
        <taxon>PACMAD clade</taxon>
        <taxon>Panicoideae</taxon>
        <taxon>Panicodae</taxon>
        <taxon>Paniceae</taxon>
        <taxon>Melinidinae</taxon>
        <taxon>Urochloa</taxon>
    </lineage>
</organism>
<name>A0ABC9E3X2_9POAL</name>
<reference evidence="1" key="1">
    <citation type="submission" date="2024-10" db="EMBL/GenBank/DDBJ databases">
        <authorList>
            <person name="Ryan C."/>
        </authorList>
    </citation>
    <scope>NUCLEOTIDE SEQUENCE [LARGE SCALE GENOMIC DNA]</scope>
</reference>
<dbReference type="Gene3D" id="2.60.120.330">
    <property type="entry name" value="B-lactam Antibiotic, Isopenicillin N Synthase, Chain"/>
    <property type="match status" value="1"/>
</dbReference>
<keyword evidence="2" id="KW-1185">Reference proteome</keyword>
<dbReference type="Gene3D" id="2.40.50.140">
    <property type="entry name" value="Nucleic acid-binding proteins"/>
    <property type="match status" value="1"/>
</dbReference>
<sequence>MAKTAAATVLDIAELSFSDLALLQSPETPADDSRRRRVLDTVATELGRGGSGLLAIAEVPRVGALRRRLLPLSRRLALMDYPTRSQILKNHGLASDVPLKKPDRSVSSFAKLLRHSGKLTLLELVNNTHSINHGFVCLEKIYDSDGSDESNCDDDMVNLGELVNELGLYMMELGILIARACDVVIGGGQLEQSITDFGTAKARLIHYHSELDNIIIREKENSTKKRLLKKVAVKPYQLGSQRRSRSLCSCCIKSEDMTPVVAIKDNSSRDTLVQGQAAEISRLNLWQEWHYDFGILTVLTAPLFLSASEGEKCLINQEYHHSNGHTHLQLCNGRKIFSVRCSPESFIVQVGEAADILSSGKLNSTLHSVSRPLSFTEISRETFVVFLQPSWDKTLSCSGYCLDTEEQSSHNIETSIISNGSTGSCDEDMASAGLKPGVPVTLRELEPSSEMFKQGASLRVTGILQSYDVNSATAVIQDGSVSLKVDSQLLRDVSFRMNSMYHFIGELLIRPENDAILQARIGRIVDGLDLNLYQQALLIRRQHESKLRSSRRT</sequence>
<dbReference type="PANTHER" id="PTHR48253:SF2">
    <property type="entry name" value="ISOPENICILLIN N SYNTHASE-LIKE FE(2+) 2OG DIOXYGENASE DOMAIN-CONTAINING PROTEIN"/>
    <property type="match status" value="1"/>
</dbReference>
<dbReference type="EMBL" id="OZ075145">
    <property type="protein sequence ID" value="CAL5049188.1"/>
    <property type="molecule type" value="Genomic_DNA"/>
</dbReference>
<gene>
    <name evidence="1" type="ORF">URODEC1_LOCUS90866</name>
</gene>
<dbReference type="Proteomes" id="UP001497457">
    <property type="component" value="Chromosome 35b"/>
</dbReference>
<dbReference type="Pfam" id="PF15490">
    <property type="entry name" value="Ten1_2"/>
    <property type="match status" value="1"/>
</dbReference>
<proteinExistence type="predicted"/>
<dbReference type="InterPro" id="IPR027443">
    <property type="entry name" value="IPNS-like_sf"/>
</dbReference>
<evidence type="ECO:0000313" key="2">
    <source>
        <dbReference type="Proteomes" id="UP001497457"/>
    </source>
</evidence>
<dbReference type="PANTHER" id="PTHR48253">
    <property type="match status" value="1"/>
</dbReference>
<dbReference type="SUPFAM" id="SSF51197">
    <property type="entry name" value="Clavaminate synthase-like"/>
    <property type="match status" value="1"/>
</dbReference>
<dbReference type="AlphaFoldDB" id="A0ABC9E3X2"/>
<protein>
    <recommendedName>
        <fullName evidence="3">Isopenicillin N synthase-like Fe(2+) 2OG dioxygenase domain-containing protein</fullName>
    </recommendedName>
</protein>
<dbReference type="InterPro" id="IPR029146">
    <property type="entry name" value="Ten1_animal_plant"/>
</dbReference>
<evidence type="ECO:0008006" key="3">
    <source>
        <dbReference type="Google" id="ProtNLM"/>
    </source>
</evidence>
<dbReference type="InterPro" id="IPR012340">
    <property type="entry name" value="NA-bd_OB-fold"/>
</dbReference>
<evidence type="ECO:0000313" key="1">
    <source>
        <dbReference type="EMBL" id="CAL5049188.1"/>
    </source>
</evidence>
<dbReference type="FunFam" id="2.40.50.140:FF:000410">
    <property type="entry name" value="CST complex subunit TEN1"/>
    <property type="match status" value="1"/>
</dbReference>